<dbReference type="AlphaFoldDB" id="A0A327S6S6"/>
<dbReference type="InterPro" id="IPR001296">
    <property type="entry name" value="Glyco_trans_1"/>
</dbReference>
<dbReference type="GO" id="GO:0005975">
    <property type="term" value="P:carbohydrate metabolic process"/>
    <property type="evidence" value="ECO:0007669"/>
    <property type="project" value="InterPro"/>
</dbReference>
<proteinExistence type="predicted"/>
<dbReference type="SUPFAM" id="SSF48208">
    <property type="entry name" value="Six-hairpin glycosidases"/>
    <property type="match status" value="1"/>
</dbReference>
<dbReference type="GO" id="GO:0016757">
    <property type="term" value="F:glycosyltransferase activity"/>
    <property type="evidence" value="ECO:0007669"/>
    <property type="project" value="InterPro"/>
</dbReference>
<dbReference type="Gene3D" id="3.40.50.2000">
    <property type="entry name" value="Glycogen Phosphorylase B"/>
    <property type="match status" value="2"/>
</dbReference>
<dbReference type="PANTHER" id="PTHR12526:SF572">
    <property type="entry name" value="BLL5144 PROTEIN"/>
    <property type="match status" value="1"/>
</dbReference>
<gene>
    <name evidence="2" type="ORF">LX77_01722</name>
</gene>
<reference evidence="2 3" key="1">
    <citation type="submission" date="2018-06" db="EMBL/GenBank/DDBJ databases">
        <title>Genomic Encyclopedia of Archaeal and Bacterial Type Strains, Phase II (KMG-II): from individual species to whole genera.</title>
        <authorList>
            <person name="Goeker M."/>
        </authorList>
    </citation>
    <scope>NUCLEOTIDE SEQUENCE [LARGE SCALE GENOMIC DNA]</scope>
    <source>
        <strain evidence="2 3">DSM 12408</strain>
    </source>
</reference>
<feature type="domain" description="Glycosyl transferase family 1" evidence="1">
    <location>
        <begin position="211"/>
        <end position="386"/>
    </location>
</feature>
<keyword evidence="2" id="KW-0808">Transferase</keyword>
<evidence type="ECO:0000313" key="3">
    <source>
        <dbReference type="Proteomes" id="UP000248987"/>
    </source>
</evidence>
<dbReference type="SUPFAM" id="SSF53756">
    <property type="entry name" value="UDP-Glycosyltransferase/glycogen phosphorylase"/>
    <property type="match status" value="1"/>
</dbReference>
<accession>A0A327S6S6</accession>
<evidence type="ECO:0000259" key="1">
    <source>
        <dbReference type="Pfam" id="PF00534"/>
    </source>
</evidence>
<sequence>MQNISLKKSFNSQRMKRRLKNQIAKSTETPKEVASILMLTTFPPRECGIATYSQDLKKSVENAFGDSCKIEICALYNTKHQLESAADFIYSLNTDSSESYQTLTAKINADDTIKLVMIQHEFGLFNGCSDAFIGFLKSLKKPLIVAFHTVIPNPDEDFIHHVTAIAASAKCLTVMTNTSKSILVATYGIAPSKIEVINHGTHLIRHKNKSKLKSKYGLKDKTVLSTFGLLGPGKSIETTLEALPEIIKEFPKVMFLILGKTHPTLVKNEGEIYREFLVKKINDLKIGSHVTFVNEFVPLETLLEYLQLTDVYLFTSKDPNQAVSGTFAYAMSCGCPIISTPIPHAKEVLSENKGLLFDFENSKMLTKHLRTLLNDKQHRKNLGLNGLHASASTSWQNSALAHGNLFQKFAPKIKLVFNKPEIKLQHLYRMTTTVGLIQFAKLNQPDIQSGYTLDDNARALIVICEAFKLTRDEALIPSMILYFNFIVKCHRHDGLFLNYVDKNKKFTSQNELVNLEDSNGRAIWAVGHLLEVEELFPETYDYIFDRARDCFGDFLPNGDRFNSPRAMAFIIKGIKTSGLATPDSNYYNSILKLGSKLLNMYKHESRKDWKWFESYLTYGNSVLPEAMLEVYKITQIEDYKITAIESFNFLLQHLFVDHEFKVISNQTWFLRGDSLKECSLGGQQPIDVAYTILALKNFNEMFPSKGYEDKMELAFSWFMGNNHLNQIIYNPCTTGCYDGLELNNVNLNQGAESTISYLLARLAFEEYP</sequence>
<dbReference type="Pfam" id="PF00534">
    <property type="entry name" value="Glycos_transf_1"/>
    <property type="match status" value="1"/>
</dbReference>
<protein>
    <submittedName>
        <fullName evidence="2">Glycosyltransferase involved in cell wall biosynthesis</fullName>
    </submittedName>
</protein>
<dbReference type="EMBL" id="QLLQ01000005">
    <property type="protein sequence ID" value="RAJ24726.1"/>
    <property type="molecule type" value="Genomic_DNA"/>
</dbReference>
<organism evidence="2 3">
    <name type="scientific">Gelidibacter algens</name>
    <dbReference type="NCBI Taxonomy" id="49280"/>
    <lineage>
        <taxon>Bacteria</taxon>
        <taxon>Pseudomonadati</taxon>
        <taxon>Bacteroidota</taxon>
        <taxon>Flavobacteriia</taxon>
        <taxon>Flavobacteriales</taxon>
        <taxon>Flavobacteriaceae</taxon>
        <taxon>Gelidibacter</taxon>
    </lineage>
</organism>
<dbReference type="InterPro" id="IPR008928">
    <property type="entry name" value="6-hairpin_glycosidase_sf"/>
</dbReference>
<dbReference type="PANTHER" id="PTHR12526">
    <property type="entry name" value="GLYCOSYLTRANSFERASE"/>
    <property type="match status" value="1"/>
</dbReference>
<comment type="caution">
    <text evidence="2">The sequence shown here is derived from an EMBL/GenBank/DDBJ whole genome shotgun (WGS) entry which is preliminary data.</text>
</comment>
<name>A0A327S6S6_9FLAO</name>
<dbReference type="Proteomes" id="UP000248987">
    <property type="component" value="Unassembled WGS sequence"/>
</dbReference>
<dbReference type="OrthoDB" id="9765330at2"/>
<evidence type="ECO:0000313" key="2">
    <source>
        <dbReference type="EMBL" id="RAJ24726.1"/>
    </source>
</evidence>
<keyword evidence="3" id="KW-1185">Reference proteome</keyword>